<accession>A0A1C6RAS8</accession>
<evidence type="ECO:0008006" key="3">
    <source>
        <dbReference type="Google" id="ProtNLM"/>
    </source>
</evidence>
<dbReference type="Gene3D" id="3.80.10.10">
    <property type="entry name" value="Ribonuclease Inhibitor"/>
    <property type="match status" value="1"/>
</dbReference>
<reference evidence="1 2" key="1">
    <citation type="submission" date="2016-06" db="EMBL/GenBank/DDBJ databases">
        <authorList>
            <person name="Kjaerup R.B."/>
            <person name="Dalgaard T.S."/>
            <person name="Juul-Madsen H.R."/>
        </authorList>
    </citation>
    <scope>NUCLEOTIDE SEQUENCE [LARGE SCALE GENOMIC DNA]</scope>
    <source>
        <strain evidence="1 2">DSM 43818</strain>
    </source>
</reference>
<organism evidence="1 2">
    <name type="scientific">Micromonospora nigra</name>
    <dbReference type="NCBI Taxonomy" id="145857"/>
    <lineage>
        <taxon>Bacteria</taxon>
        <taxon>Bacillati</taxon>
        <taxon>Actinomycetota</taxon>
        <taxon>Actinomycetes</taxon>
        <taxon>Micromonosporales</taxon>
        <taxon>Micromonosporaceae</taxon>
        <taxon>Micromonospora</taxon>
    </lineage>
</organism>
<dbReference type="SUPFAM" id="SSF52047">
    <property type="entry name" value="RNI-like"/>
    <property type="match status" value="1"/>
</dbReference>
<dbReference type="GO" id="GO:0031146">
    <property type="term" value="P:SCF-dependent proteasomal ubiquitin-dependent protein catabolic process"/>
    <property type="evidence" value="ECO:0007669"/>
    <property type="project" value="TreeGrafter"/>
</dbReference>
<gene>
    <name evidence="1" type="ORF">GA0070616_0383</name>
</gene>
<dbReference type="EMBL" id="FMHT01000003">
    <property type="protein sequence ID" value="SCL14237.1"/>
    <property type="molecule type" value="Genomic_DNA"/>
</dbReference>
<name>A0A1C6RAS8_9ACTN</name>
<sequence length="310" mass="33376">MIHSHASSFAGLPVLPFTPGMTLPEDPSAVAWRLEVENSEAGPKEFTGLVRAMLDEVPHESVRAVVVGEWGEAYDRTLPVDLLVDAARRWPHLRAVFLADLLSEQCEISWLSHDDVTPLLAACPALEVLWIRGADGLELTPVRHTGLRELRIESGGLPGEVVRAVGACDLPQLRRLDLWLGCEDYYGDSTVQDLATILAGSNLPALRHLALCNAENADAVTAAVASAPVVGRLEVLDLSMGVLTDEGGAALLAGQPLTHLRRLDLHHHYLSEETAAAVVAALPGVQVDVSDPQEPEDYDGTIYRYTAVGE</sequence>
<dbReference type="GO" id="GO:0019005">
    <property type="term" value="C:SCF ubiquitin ligase complex"/>
    <property type="evidence" value="ECO:0007669"/>
    <property type="project" value="TreeGrafter"/>
</dbReference>
<dbReference type="Proteomes" id="UP000199699">
    <property type="component" value="Unassembled WGS sequence"/>
</dbReference>
<dbReference type="InterPro" id="IPR047722">
    <property type="entry name" value="STM4015-like"/>
</dbReference>
<dbReference type="STRING" id="145857.GA0070616_0383"/>
<dbReference type="InterPro" id="IPR032675">
    <property type="entry name" value="LRR_dom_sf"/>
</dbReference>
<protein>
    <recommendedName>
        <fullName evidence="3">Leucine Rich repeat-containing protein</fullName>
    </recommendedName>
</protein>
<evidence type="ECO:0000313" key="1">
    <source>
        <dbReference type="EMBL" id="SCL14237.1"/>
    </source>
</evidence>
<keyword evidence="2" id="KW-1185">Reference proteome</keyword>
<dbReference type="PANTHER" id="PTHR13318:SF50">
    <property type="entry name" value="F-BOX_LRR-REPEAT PROTEIN 7"/>
    <property type="match status" value="1"/>
</dbReference>
<proteinExistence type="predicted"/>
<dbReference type="NCBIfam" id="NF038076">
    <property type="entry name" value="fam_STM4015"/>
    <property type="match status" value="1"/>
</dbReference>
<evidence type="ECO:0000313" key="2">
    <source>
        <dbReference type="Proteomes" id="UP000199699"/>
    </source>
</evidence>
<dbReference type="OrthoDB" id="9781345at2"/>
<dbReference type="PANTHER" id="PTHR13318">
    <property type="entry name" value="PARTNER OF PAIRED, ISOFORM B-RELATED"/>
    <property type="match status" value="1"/>
</dbReference>
<dbReference type="AlphaFoldDB" id="A0A1C6RAS8"/>